<proteinExistence type="predicted"/>
<reference evidence="2" key="1">
    <citation type="submission" date="2021-06" db="EMBL/GenBank/DDBJ databases">
        <authorList>
            <person name="Hodson N. C."/>
            <person name="Mongue J. A."/>
            <person name="Jaron S. K."/>
        </authorList>
    </citation>
    <scope>NUCLEOTIDE SEQUENCE</scope>
</reference>
<evidence type="ECO:0000313" key="3">
    <source>
        <dbReference type="Proteomes" id="UP000708208"/>
    </source>
</evidence>
<evidence type="ECO:0000256" key="1">
    <source>
        <dbReference type="SAM" id="SignalP"/>
    </source>
</evidence>
<sequence>MKSSLKAPVILLLFHFVTNMTAAKIGRGASCDTREVNPKFKSAQDSCDDSKGLTCIDSENPEFSPKGQSSKICDCTEDYYFDSVSQECRIQIGLPCDPDKATQEEETWDNKCPNNGHCSTNLGRYGPAGAQGMCRCNDGLIISSIWFVGGGGTICEDENKLDSVDKGEMNMDYPGNSLSEN</sequence>
<dbReference type="AlphaFoldDB" id="A0A8J2JLV0"/>
<organism evidence="2 3">
    <name type="scientific">Allacma fusca</name>
    <dbReference type="NCBI Taxonomy" id="39272"/>
    <lineage>
        <taxon>Eukaryota</taxon>
        <taxon>Metazoa</taxon>
        <taxon>Ecdysozoa</taxon>
        <taxon>Arthropoda</taxon>
        <taxon>Hexapoda</taxon>
        <taxon>Collembola</taxon>
        <taxon>Symphypleona</taxon>
        <taxon>Sminthuridae</taxon>
        <taxon>Allacma</taxon>
    </lineage>
</organism>
<dbReference type="EMBL" id="CAJVCH010041493">
    <property type="protein sequence ID" value="CAG7716819.1"/>
    <property type="molecule type" value="Genomic_DNA"/>
</dbReference>
<comment type="caution">
    <text evidence="2">The sequence shown here is derived from an EMBL/GenBank/DDBJ whole genome shotgun (WGS) entry which is preliminary data.</text>
</comment>
<protein>
    <submittedName>
        <fullName evidence="2">Uncharacterized protein</fullName>
    </submittedName>
</protein>
<evidence type="ECO:0000313" key="2">
    <source>
        <dbReference type="EMBL" id="CAG7716819.1"/>
    </source>
</evidence>
<feature type="chain" id="PRO_5035173700" evidence="1">
    <location>
        <begin position="23"/>
        <end position="181"/>
    </location>
</feature>
<keyword evidence="3" id="KW-1185">Reference proteome</keyword>
<feature type="signal peptide" evidence="1">
    <location>
        <begin position="1"/>
        <end position="22"/>
    </location>
</feature>
<dbReference type="Proteomes" id="UP000708208">
    <property type="component" value="Unassembled WGS sequence"/>
</dbReference>
<accession>A0A8J2JLV0</accession>
<gene>
    <name evidence="2" type="ORF">AFUS01_LOCUS6306</name>
</gene>
<name>A0A8J2JLV0_9HEXA</name>
<keyword evidence="1" id="KW-0732">Signal</keyword>